<protein>
    <submittedName>
        <fullName evidence="1">Uncharacterized protein</fullName>
    </submittedName>
</protein>
<sequence>MNGGAQGTITVSAKTLDPQEYIRRAAARGELPPVDDSYPVAPLVFKRTQGEVILQGSSANWFGFELSEPTLIGIRTLGSPSGVDTKLVLLMPRAAWCRKTTIQTTAAMRAFCRFCWLRAATSWR</sequence>
<evidence type="ECO:0000313" key="2">
    <source>
        <dbReference type="Proteomes" id="UP001243846"/>
    </source>
</evidence>
<gene>
    <name evidence="1" type="ORF">QWZ10_09315</name>
</gene>
<name>A0ABT8D599_9RHOB</name>
<comment type="caution">
    <text evidence="1">The sequence shown here is derived from an EMBL/GenBank/DDBJ whole genome shotgun (WGS) entry which is preliminary data.</text>
</comment>
<dbReference type="EMBL" id="JAUFRC010000001">
    <property type="protein sequence ID" value="MDN3711963.1"/>
    <property type="molecule type" value="Genomic_DNA"/>
</dbReference>
<reference evidence="2" key="1">
    <citation type="journal article" date="2019" name="Int. J. Syst. Evol. Microbiol.">
        <title>The Global Catalogue of Microorganisms (GCM) 10K type strain sequencing project: providing services to taxonomists for standard genome sequencing and annotation.</title>
        <authorList>
            <consortium name="The Broad Institute Genomics Platform"/>
            <consortium name="The Broad Institute Genome Sequencing Center for Infectious Disease"/>
            <person name="Wu L."/>
            <person name="Ma J."/>
        </authorList>
    </citation>
    <scope>NUCLEOTIDE SEQUENCE [LARGE SCALE GENOMIC DNA]</scope>
    <source>
        <strain evidence="2">CECT 8482</strain>
    </source>
</reference>
<keyword evidence="2" id="KW-1185">Reference proteome</keyword>
<evidence type="ECO:0000313" key="1">
    <source>
        <dbReference type="EMBL" id="MDN3711963.1"/>
    </source>
</evidence>
<proteinExistence type="predicted"/>
<organism evidence="1 2">
    <name type="scientific">Paracoccus cavernae</name>
    <dbReference type="NCBI Taxonomy" id="1571207"/>
    <lineage>
        <taxon>Bacteria</taxon>
        <taxon>Pseudomonadati</taxon>
        <taxon>Pseudomonadota</taxon>
        <taxon>Alphaproteobacteria</taxon>
        <taxon>Rhodobacterales</taxon>
        <taxon>Paracoccaceae</taxon>
        <taxon>Paracoccus</taxon>
    </lineage>
</organism>
<dbReference type="Proteomes" id="UP001243846">
    <property type="component" value="Unassembled WGS sequence"/>
</dbReference>
<accession>A0ABT8D599</accession>